<dbReference type="GO" id="GO:0008235">
    <property type="term" value="F:metalloexopeptidase activity"/>
    <property type="evidence" value="ECO:0007669"/>
    <property type="project" value="TreeGrafter"/>
</dbReference>
<accession>A0A5D9CD70</accession>
<keyword evidence="8" id="KW-1185">Reference proteome</keyword>
<name>A0A5D9CD70_9SPHN</name>
<dbReference type="GO" id="GO:0006508">
    <property type="term" value="P:proteolysis"/>
    <property type="evidence" value="ECO:0007669"/>
    <property type="project" value="UniProtKB-KW"/>
</dbReference>
<organism evidence="7 8">
    <name type="scientific">Sphingomonas montanisoli</name>
    <dbReference type="NCBI Taxonomy" id="2606412"/>
    <lineage>
        <taxon>Bacteria</taxon>
        <taxon>Pseudomonadati</taxon>
        <taxon>Pseudomonadota</taxon>
        <taxon>Alphaproteobacteria</taxon>
        <taxon>Sphingomonadales</taxon>
        <taxon>Sphingomonadaceae</taxon>
        <taxon>Sphingomonas</taxon>
    </lineage>
</organism>
<reference evidence="7 8" key="1">
    <citation type="submission" date="2019-08" db="EMBL/GenBank/DDBJ databases">
        <authorList>
            <person name="Wang G."/>
            <person name="Xu Z."/>
        </authorList>
    </citation>
    <scope>NUCLEOTIDE SEQUENCE [LARGE SCALE GENOMIC DNA]</scope>
    <source>
        <strain evidence="7 8">ZX</strain>
    </source>
</reference>
<protein>
    <submittedName>
        <fullName evidence="7">M67 family metallopeptidase</fullName>
    </submittedName>
</protein>
<dbReference type="CDD" id="cd08070">
    <property type="entry name" value="MPN_like"/>
    <property type="match status" value="1"/>
</dbReference>
<evidence type="ECO:0000256" key="5">
    <source>
        <dbReference type="ARBA" id="ARBA00023049"/>
    </source>
</evidence>
<keyword evidence="1" id="KW-0645">Protease</keyword>
<evidence type="ECO:0000259" key="6">
    <source>
        <dbReference type="PROSITE" id="PS50249"/>
    </source>
</evidence>
<keyword evidence="2" id="KW-0479">Metal-binding</keyword>
<dbReference type="PROSITE" id="PS50249">
    <property type="entry name" value="MPN"/>
    <property type="match status" value="1"/>
</dbReference>
<keyword evidence="4" id="KW-0862">Zinc</keyword>
<comment type="caution">
    <text evidence="7">The sequence shown here is derived from an EMBL/GenBank/DDBJ whole genome shotgun (WGS) entry which is preliminary data.</text>
</comment>
<sequence>MNLRISRAMLEDVAAHAARDPTLEVCGLLLGERGVVEAIRPCANVADDPARRFEIDPAALFAAHKAARRGEAAAPIGHYHSHPSGRAEPSMCDAAAAEPGTLWLIVGEEGVRAWIARPGGARHDMFDEVTILSVDEP</sequence>
<evidence type="ECO:0000256" key="2">
    <source>
        <dbReference type="ARBA" id="ARBA00022723"/>
    </source>
</evidence>
<gene>
    <name evidence="7" type="ORF">FYJ91_00205</name>
</gene>
<evidence type="ECO:0000256" key="3">
    <source>
        <dbReference type="ARBA" id="ARBA00022801"/>
    </source>
</evidence>
<dbReference type="Gene3D" id="3.40.140.10">
    <property type="entry name" value="Cytidine Deaminase, domain 2"/>
    <property type="match status" value="1"/>
</dbReference>
<dbReference type="Pfam" id="PF14464">
    <property type="entry name" value="Prok-JAB"/>
    <property type="match status" value="1"/>
</dbReference>
<dbReference type="SUPFAM" id="SSF102712">
    <property type="entry name" value="JAB1/MPN domain"/>
    <property type="match status" value="1"/>
</dbReference>
<keyword evidence="5" id="KW-0482">Metalloprotease</keyword>
<dbReference type="GO" id="GO:0008270">
    <property type="term" value="F:zinc ion binding"/>
    <property type="evidence" value="ECO:0007669"/>
    <property type="project" value="TreeGrafter"/>
</dbReference>
<dbReference type="InterPro" id="IPR028090">
    <property type="entry name" value="JAB_dom_prok"/>
</dbReference>
<dbReference type="InterPro" id="IPR037518">
    <property type="entry name" value="MPN"/>
</dbReference>
<proteinExistence type="predicted"/>
<dbReference type="Proteomes" id="UP000322077">
    <property type="component" value="Unassembled WGS sequence"/>
</dbReference>
<keyword evidence="3" id="KW-0378">Hydrolase</keyword>
<dbReference type="InterPro" id="IPR051929">
    <property type="entry name" value="VirAsm_ModProt"/>
</dbReference>
<dbReference type="AlphaFoldDB" id="A0A5D9CD70"/>
<dbReference type="PANTHER" id="PTHR34858:SF1">
    <property type="entry name" value="CYSO-CYSTEINE PEPTIDASE"/>
    <property type="match status" value="1"/>
</dbReference>
<dbReference type="EMBL" id="VTOU01000001">
    <property type="protein sequence ID" value="TZG29614.1"/>
    <property type="molecule type" value="Genomic_DNA"/>
</dbReference>
<evidence type="ECO:0000313" key="8">
    <source>
        <dbReference type="Proteomes" id="UP000322077"/>
    </source>
</evidence>
<dbReference type="RefSeq" id="WP_149520280.1">
    <property type="nucleotide sequence ID" value="NZ_VTOU01000001.1"/>
</dbReference>
<feature type="domain" description="MPN" evidence="6">
    <location>
        <begin position="3"/>
        <end position="132"/>
    </location>
</feature>
<dbReference type="PANTHER" id="PTHR34858">
    <property type="entry name" value="CYSO-CYSTEINE PEPTIDASE"/>
    <property type="match status" value="1"/>
</dbReference>
<evidence type="ECO:0000256" key="1">
    <source>
        <dbReference type="ARBA" id="ARBA00022670"/>
    </source>
</evidence>
<evidence type="ECO:0000256" key="4">
    <source>
        <dbReference type="ARBA" id="ARBA00022833"/>
    </source>
</evidence>
<evidence type="ECO:0000313" key="7">
    <source>
        <dbReference type="EMBL" id="TZG29614.1"/>
    </source>
</evidence>